<dbReference type="Proteomes" id="UP000321412">
    <property type="component" value="Unassembled WGS sequence"/>
</dbReference>
<reference evidence="2 3" key="1">
    <citation type="submission" date="2019-08" db="EMBL/GenBank/DDBJ databases">
        <title>Bradymonadales sp. TMQ4.</title>
        <authorList>
            <person name="Liang Q."/>
        </authorList>
    </citation>
    <scope>NUCLEOTIDE SEQUENCE [LARGE SCALE GENOMIC DNA]</scope>
    <source>
        <strain evidence="2 3">TMQ4</strain>
    </source>
</reference>
<comment type="caution">
    <text evidence="2">The sequence shown here is derived from an EMBL/GenBank/DDBJ whole genome shotgun (WGS) entry which is preliminary data.</text>
</comment>
<evidence type="ECO:0000256" key="1">
    <source>
        <dbReference type="SAM" id="Phobius"/>
    </source>
</evidence>
<organism evidence="2 3">
    <name type="scientific">Lujinxingia vulgaris</name>
    <dbReference type="NCBI Taxonomy" id="2600176"/>
    <lineage>
        <taxon>Bacteria</taxon>
        <taxon>Deltaproteobacteria</taxon>
        <taxon>Bradymonadales</taxon>
        <taxon>Lujinxingiaceae</taxon>
        <taxon>Lujinxingia</taxon>
    </lineage>
</organism>
<proteinExistence type="predicted"/>
<keyword evidence="1" id="KW-0812">Transmembrane</keyword>
<keyword evidence="1" id="KW-1133">Transmembrane helix</keyword>
<dbReference type="RefSeq" id="WP_146983463.1">
    <property type="nucleotide sequence ID" value="NZ_VOSM01000022.1"/>
</dbReference>
<gene>
    <name evidence="2" type="ORF">FRC98_20555</name>
</gene>
<keyword evidence="3" id="KW-1185">Reference proteome</keyword>
<dbReference type="EMBL" id="VOSM01000022">
    <property type="protein sequence ID" value="TXD33496.1"/>
    <property type="molecule type" value="Genomic_DNA"/>
</dbReference>
<dbReference type="OrthoDB" id="5525300at2"/>
<feature type="transmembrane region" description="Helical" evidence="1">
    <location>
        <begin position="12"/>
        <end position="34"/>
    </location>
</feature>
<evidence type="ECO:0000313" key="3">
    <source>
        <dbReference type="Proteomes" id="UP000321412"/>
    </source>
</evidence>
<evidence type="ECO:0000313" key="2">
    <source>
        <dbReference type="EMBL" id="TXD33496.1"/>
    </source>
</evidence>
<protein>
    <submittedName>
        <fullName evidence="2">Uncharacterized protein</fullName>
    </submittedName>
</protein>
<keyword evidence="1" id="KW-0472">Membrane</keyword>
<name>A0A5C6WW01_9DELT</name>
<sequence length="110" mass="12560">MSDNNDNVSAGQILWDVLKIVMLVIGGLMLIALLMRAFRFVLAIGVLAFLSWGVYRLLKRIFGTRELPAPESQLRLGTDTDIDPLEEKFRELELEEARIDAEIERAEREN</sequence>
<feature type="transmembrane region" description="Helical" evidence="1">
    <location>
        <begin position="40"/>
        <end position="58"/>
    </location>
</feature>
<accession>A0A5C6WW01</accession>
<dbReference type="AlphaFoldDB" id="A0A5C6WW01"/>